<comment type="caution">
    <text evidence="1">The sequence shown here is derived from an EMBL/GenBank/DDBJ whole genome shotgun (WGS) entry which is preliminary data.</text>
</comment>
<accession>A0A412TXR5</accession>
<organism evidence="1 2">
    <name type="scientific">Odoribacter splanchnicus</name>
    <dbReference type="NCBI Taxonomy" id="28118"/>
    <lineage>
        <taxon>Bacteria</taxon>
        <taxon>Pseudomonadati</taxon>
        <taxon>Bacteroidota</taxon>
        <taxon>Bacteroidia</taxon>
        <taxon>Bacteroidales</taxon>
        <taxon>Odoribacteraceae</taxon>
        <taxon>Odoribacter</taxon>
    </lineage>
</organism>
<dbReference type="EMBL" id="QRYC01000002">
    <property type="protein sequence ID" value="RGU58656.1"/>
    <property type="molecule type" value="Genomic_DNA"/>
</dbReference>
<evidence type="ECO:0008006" key="3">
    <source>
        <dbReference type="Google" id="ProtNLM"/>
    </source>
</evidence>
<dbReference type="PROSITE" id="PS51257">
    <property type="entry name" value="PROKAR_LIPOPROTEIN"/>
    <property type="match status" value="1"/>
</dbReference>
<gene>
    <name evidence="1" type="ORF">DWW57_02795</name>
</gene>
<proteinExistence type="predicted"/>
<evidence type="ECO:0000313" key="1">
    <source>
        <dbReference type="EMBL" id="RGU58656.1"/>
    </source>
</evidence>
<sequence>MNFQKIKMMNILYKLTAVGLWVIFTVACVKDPGNYDYKEVTAIEPFQLEGIEDRYDAETLTRFELPDLALPQGIDSEDYEFLWYLYPESNMAGAIKSDTVCKTLKLDFLVTQASGKYVLVLQAKNKKTGICAYRKSVLDIMSGFARGWYVTKDENRVTDIDWVDLQGEVHPNVLASINGEGVTGEALKTTYMGGRYNYEQENPDGTVTLIEGQKVLFTLSRSDMRVYNSENLQLIRKFGDIFVSTPEVAAPRDAVHGFFMGSFILNNGKVHSLSTFTSPSYGKFGAEKIGDYRVADDLIRCPMGEIILFDTQSQSFCYSTVPKNTIQYFSYDPLEDKADPNRMNCDLVFMKERRFGSYSLNTCFAILKKRDKNEYYFAAIDPDATASGAHLFESYGMIPQKNEVGKAKVFGVHNISSTLYFSSGDHVLKSFNTVNFTENPEVFTFPKDEKITFIGHIDYNEYSDPSGKMECLVVLTNTTTRWKLYCFDFVGQTSDIVTTGYKEYSGNGHAASVIYRGPGAMYIN</sequence>
<dbReference type="AlphaFoldDB" id="A0A412TXR5"/>
<name>A0A412TXR5_9BACT</name>
<dbReference type="InterPro" id="IPR032183">
    <property type="entry name" value="PKD-like"/>
</dbReference>
<dbReference type="Pfam" id="PF16407">
    <property type="entry name" value="PKD_2"/>
    <property type="match status" value="1"/>
</dbReference>
<evidence type="ECO:0000313" key="2">
    <source>
        <dbReference type="Proteomes" id="UP000284243"/>
    </source>
</evidence>
<dbReference type="Proteomes" id="UP000284243">
    <property type="component" value="Unassembled WGS sequence"/>
</dbReference>
<protein>
    <recommendedName>
        <fullName evidence="3">Lipoprotein</fullName>
    </recommendedName>
</protein>
<reference evidence="1 2" key="1">
    <citation type="submission" date="2018-08" db="EMBL/GenBank/DDBJ databases">
        <title>A genome reference for cultivated species of the human gut microbiota.</title>
        <authorList>
            <person name="Zou Y."/>
            <person name="Xue W."/>
            <person name="Luo G."/>
        </authorList>
    </citation>
    <scope>NUCLEOTIDE SEQUENCE [LARGE SCALE GENOMIC DNA]</scope>
    <source>
        <strain evidence="1 2">AF16-14</strain>
    </source>
</reference>